<accession>A0A0F8Z642</accession>
<feature type="non-terminal residue" evidence="1">
    <location>
        <position position="1"/>
    </location>
</feature>
<dbReference type="EMBL" id="LAZR01049621">
    <property type="protein sequence ID" value="KKK89223.1"/>
    <property type="molecule type" value="Genomic_DNA"/>
</dbReference>
<organism evidence="1">
    <name type="scientific">marine sediment metagenome</name>
    <dbReference type="NCBI Taxonomy" id="412755"/>
    <lineage>
        <taxon>unclassified sequences</taxon>
        <taxon>metagenomes</taxon>
        <taxon>ecological metagenomes</taxon>
    </lineage>
</organism>
<proteinExistence type="predicted"/>
<dbReference type="AlphaFoldDB" id="A0A0F8Z642"/>
<gene>
    <name evidence="1" type="ORF">LCGC14_2735270</name>
</gene>
<reference evidence="1" key="1">
    <citation type="journal article" date="2015" name="Nature">
        <title>Complex archaea that bridge the gap between prokaryotes and eukaryotes.</title>
        <authorList>
            <person name="Spang A."/>
            <person name="Saw J.H."/>
            <person name="Jorgensen S.L."/>
            <person name="Zaremba-Niedzwiedzka K."/>
            <person name="Martijn J."/>
            <person name="Lind A.E."/>
            <person name="van Eijk R."/>
            <person name="Schleper C."/>
            <person name="Guy L."/>
            <person name="Ettema T.J."/>
        </authorList>
    </citation>
    <scope>NUCLEOTIDE SEQUENCE</scope>
</reference>
<protein>
    <submittedName>
        <fullName evidence="1">Uncharacterized protein</fullName>
    </submittedName>
</protein>
<evidence type="ECO:0000313" key="1">
    <source>
        <dbReference type="EMBL" id="KKK89223.1"/>
    </source>
</evidence>
<comment type="caution">
    <text evidence="1">The sequence shown here is derived from an EMBL/GenBank/DDBJ whole genome shotgun (WGS) entry which is preliminary data.</text>
</comment>
<sequence length="242" mass="27731">VERRLGESGVEVELTDEDHESSLQEAVGVYNRYRPQRQTVAVTVTHEQKRYPVDHPGIQGIVDLQFVRQTVHTTDVDPFDPYSVIHPPIGVYPGETFANYEQQLGYQEMSRQMVAAEPDWRAEWDRDPTTGERKLYLYIDVPETSPYDVSYIYTWHVTPDNHTMTGMQHVPDGDADWIIQYVIAVAKQILARIRGKWHGVPMPDGSEEDNDYAELAEEGRSEIEALLEDIKSRIRPLPPVIG</sequence>
<name>A0A0F8Z642_9ZZZZ</name>